<dbReference type="OrthoDB" id="10268090at2759"/>
<gene>
    <name evidence="3" type="ORF">FDP41_004331</name>
</gene>
<feature type="domain" description="Saccharopine dehydrogenase NADP binding" evidence="2">
    <location>
        <begin position="27"/>
        <end position="129"/>
    </location>
</feature>
<organism evidence="3 4">
    <name type="scientific">Naegleria fowleri</name>
    <name type="common">Brain eating amoeba</name>
    <dbReference type="NCBI Taxonomy" id="5763"/>
    <lineage>
        <taxon>Eukaryota</taxon>
        <taxon>Discoba</taxon>
        <taxon>Heterolobosea</taxon>
        <taxon>Tetramitia</taxon>
        <taxon>Eutetramitia</taxon>
        <taxon>Vahlkampfiidae</taxon>
        <taxon>Naegleria</taxon>
    </lineage>
</organism>
<protein>
    <recommendedName>
        <fullName evidence="2">Saccharopine dehydrogenase NADP binding domain-containing protein</fullName>
    </recommendedName>
</protein>
<dbReference type="SUPFAM" id="SSF51735">
    <property type="entry name" value="NAD(P)-binding Rossmann-fold domains"/>
    <property type="match status" value="1"/>
</dbReference>
<dbReference type="PANTHER" id="PTHR43781">
    <property type="entry name" value="SACCHAROPINE DEHYDROGENASE"/>
    <property type="match status" value="1"/>
</dbReference>
<dbReference type="PANTHER" id="PTHR43781:SF1">
    <property type="entry name" value="SACCHAROPINE DEHYDROGENASE"/>
    <property type="match status" value="1"/>
</dbReference>
<keyword evidence="1" id="KW-0812">Transmembrane</keyword>
<sequence>MSTTTSQNFDQTIHSLISKLVPSQRFMIYGCYGYTGELIVKLVRDCGLLKKVVLAGRNRSSLEDMLKRLKIDKSEVEYQVFSLDQDSEVIDEQVRKVDLVLLVAGPFVITSKAMVESCLRCGAHYLDITGEAPVFQSILENDTVKKQACEKDIILMPGVGFDVVPTDCLSKKLEEEFSSRFGKEKTTQPNAQLELAINVGSTAVQTSRGTTKSAINMLRQGTWGFPERVNGVIQPMPRVVKEFPFYKNGQTATQPVTCVSVPWGDIATAYVSTGVPNVRVYFSSSKNAATVAKIMNIWLFNFLFFLFFNLPFVVPLMFKLIDWFMPKGPEENPESRVHIYGELFHRDNPATYKVCGRAQAKAGYLFTADSALLIALKILTKTGLKKHSGCLTPSLAFGADFLNEIDGCKVEIVEEE</sequence>
<dbReference type="Pfam" id="PF03435">
    <property type="entry name" value="Sacchrp_dh_NADP"/>
    <property type="match status" value="1"/>
</dbReference>
<evidence type="ECO:0000256" key="1">
    <source>
        <dbReference type="SAM" id="Phobius"/>
    </source>
</evidence>
<dbReference type="Proteomes" id="UP000444721">
    <property type="component" value="Unassembled WGS sequence"/>
</dbReference>
<dbReference type="VEuPathDB" id="AmoebaDB:FDP41_004331"/>
<feature type="transmembrane region" description="Helical" evidence="1">
    <location>
        <begin position="297"/>
        <end position="318"/>
    </location>
</feature>
<keyword evidence="1" id="KW-1133">Transmembrane helix</keyword>
<dbReference type="Gene3D" id="3.40.50.720">
    <property type="entry name" value="NAD(P)-binding Rossmann-like Domain"/>
    <property type="match status" value="1"/>
</dbReference>
<dbReference type="InterPro" id="IPR005097">
    <property type="entry name" value="Sacchrp_dh_NADP-bd"/>
</dbReference>
<name>A0A6A5BNL9_NAEFO</name>
<dbReference type="GeneID" id="68111549"/>
<keyword evidence="1" id="KW-0472">Membrane</keyword>
<evidence type="ECO:0000259" key="2">
    <source>
        <dbReference type="Pfam" id="PF03435"/>
    </source>
</evidence>
<evidence type="ECO:0000313" key="4">
    <source>
        <dbReference type="Proteomes" id="UP000444721"/>
    </source>
</evidence>
<proteinExistence type="predicted"/>
<dbReference type="VEuPathDB" id="AmoebaDB:NfTy_084290"/>
<reference evidence="3 4" key="1">
    <citation type="journal article" date="2019" name="Sci. Rep.">
        <title>Nanopore sequencing improves the draft genome of the human pathogenic amoeba Naegleria fowleri.</title>
        <authorList>
            <person name="Liechti N."/>
            <person name="Schurch N."/>
            <person name="Bruggmann R."/>
            <person name="Wittwer M."/>
        </authorList>
    </citation>
    <scope>NUCLEOTIDE SEQUENCE [LARGE SCALE GENOMIC DNA]</scope>
    <source>
        <strain evidence="3 4">ATCC 30894</strain>
    </source>
</reference>
<dbReference type="RefSeq" id="XP_044561145.1">
    <property type="nucleotide sequence ID" value="XM_044707734.1"/>
</dbReference>
<comment type="caution">
    <text evidence="3">The sequence shown here is derived from an EMBL/GenBank/DDBJ whole genome shotgun (WGS) entry which is preliminary data.</text>
</comment>
<dbReference type="InterPro" id="IPR036291">
    <property type="entry name" value="NAD(P)-bd_dom_sf"/>
</dbReference>
<dbReference type="EMBL" id="VFQX01000037">
    <property type="protein sequence ID" value="KAF0976432.1"/>
    <property type="molecule type" value="Genomic_DNA"/>
</dbReference>
<accession>A0A6A5BNL9</accession>
<dbReference type="VEuPathDB" id="AmoebaDB:NF0066300"/>
<keyword evidence="4" id="KW-1185">Reference proteome</keyword>
<dbReference type="AlphaFoldDB" id="A0A6A5BNL9"/>
<evidence type="ECO:0000313" key="3">
    <source>
        <dbReference type="EMBL" id="KAF0976432.1"/>
    </source>
</evidence>